<keyword evidence="3" id="KW-1185">Reference proteome</keyword>
<dbReference type="Proteomes" id="UP001190700">
    <property type="component" value="Unassembled WGS sequence"/>
</dbReference>
<protein>
    <submittedName>
        <fullName evidence="2">Uncharacterized protein</fullName>
    </submittedName>
</protein>
<dbReference type="AlphaFoldDB" id="A0AAE0BTN9"/>
<comment type="caution">
    <text evidence="2">The sequence shown here is derived from an EMBL/GenBank/DDBJ whole genome shotgun (WGS) entry which is preliminary data.</text>
</comment>
<accession>A0AAE0BTN9</accession>
<feature type="compositionally biased region" description="Basic and acidic residues" evidence="1">
    <location>
        <begin position="110"/>
        <end position="125"/>
    </location>
</feature>
<name>A0AAE0BTN9_9CHLO</name>
<evidence type="ECO:0000313" key="3">
    <source>
        <dbReference type="Proteomes" id="UP001190700"/>
    </source>
</evidence>
<evidence type="ECO:0000313" key="2">
    <source>
        <dbReference type="EMBL" id="KAK3242567.1"/>
    </source>
</evidence>
<gene>
    <name evidence="2" type="ORF">CYMTET_47726</name>
</gene>
<evidence type="ECO:0000256" key="1">
    <source>
        <dbReference type="SAM" id="MobiDB-lite"/>
    </source>
</evidence>
<sequence length="422" mass="46822">MPSESERLPWWDRVWRIRIRALQNPRKYCGKILRMATKIRKASAISAEASGFLRAVYGCEEACGALTRDTRGCETWSDIELKAMLKRVLRAARCIRQRRPTRLQETGADVNRESEKSSEAPLTEERSPPRWLAILLGVEKLTTTNAAPIKRVVLEAIKLGAGKDISQSGMQRLEHAMTSLKKGGSYQFNNGRALKQTVLSVISTHTAAYSDPVVPISISSSQTRKKTVKRKGAPNLGDDETSELTDWKRTLGTVGGMVSNNSNPIKTRVRMAIRQAHAQPEIQEKLKGILKCTPCENNSCSMLKREVENVLLEANRAVPEKLIAPADSAKETDIPMETLSESSQPNGQAVQHVENALVEDTSASSTAECVYLAAVSGDGRHEYCIKCDHATMRKIFTFVRSLDTSECASQKFEDTKFEEAKL</sequence>
<proteinExistence type="predicted"/>
<organism evidence="2 3">
    <name type="scientific">Cymbomonas tetramitiformis</name>
    <dbReference type="NCBI Taxonomy" id="36881"/>
    <lineage>
        <taxon>Eukaryota</taxon>
        <taxon>Viridiplantae</taxon>
        <taxon>Chlorophyta</taxon>
        <taxon>Pyramimonadophyceae</taxon>
        <taxon>Pyramimonadales</taxon>
        <taxon>Pyramimonadaceae</taxon>
        <taxon>Cymbomonas</taxon>
    </lineage>
</organism>
<dbReference type="EMBL" id="LGRX02033150">
    <property type="protein sequence ID" value="KAK3242567.1"/>
    <property type="molecule type" value="Genomic_DNA"/>
</dbReference>
<feature type="region of interest" description="Disordered" evidence="1">
    <location>
        <begin position="104"/>
        <end position="125"/>
    </location>
</feature>
<reference evidence="2 3" key="1">
    <citation type="journal article" date="2015" name="Genome Biol. Evol.">
        <title>Comparative Genomics of a Bacterivorous Green Alga Reveals Evolutionary Causalities and Consequences of Phago-Mixotrophic Mode of Nutrition.</title>
        <authorList>
            <person name="Burns J.A."/>
            <person name="Paasch A."/>
            <person name="Narechania A."/>
            <person name="Kim E."/>
        </authorList>
    </citation>
    <scope>NUCLEOTIDE SEQUENCE [LARGE SCALE GENOMIC DNA]</scope>
    <source>
        <strain evidence="2 3">PLY_AMNH</strain>
    </source>
</reference>